<dbReference type="InterPro" id="IPR005844">
    <property type="entry name" value="A-D-PHexomutase_a/b/a-I"/>
</dbReference>
<dbReference type="GO" id="GO:0005975">
    <property type="term" value="P:carbohydrate metabolic process"/>
    <property type="evidence" value="ECO:0007669"/>
    <property type="project" value="InterPro"/>
</dbReference>
<protein>
    <recommendedName>
        <fullName evidence="5">Alpha-D-phosphohexomutase alpha/beta/alpha domain-containing protein</fullName>
    </recommendedName>
</protein>
<evidence type="ECO:0000256" key="4">
    <source>
        <dbReference type="ARBA" id="ARBA00023235"/>
    </source>
</evidence>
<keyword evidence="3" id="KW-0460">Magnesium</keyword>
<evidence type="ECO:0000256" key="3">
    <source>
        <dbReference type="ARBA" id="ARBA00022842"/>
    </source>
</evidence>
<reference evidence="6" key="1">
    <citation type="journal article" date="2014" name="Front. Microbiol.">
        <title>High frequency of phylogenetically diverse reductive dehalogenase-homologous genes in deep subseafloor sedimentary metagenomes.</title>
        <authorList>
            <person name="Kawai M."/>
            <person name="Futagami T."/>
            <person name="Toyoda A."/>
            <person name="Takaki Y."/>
            <person name="Nishi S."/>
            <person name="Hori S."/>
            <person name="Arai W."/>
            <person name="Tsubouchi T."/>
            <person name="Morono Y."/>
            <person name="Uchiyama I."/>
            <person name="Ito T."/>
            <person name="Fujiyama A."/>
            <person name="Inagaki F."/>
            <person name="Takami H."/>
        </authorList>
    </citation>
    <scope>NUCLEOTIDE SEQUENCE</scope>
    <source>
        <strain evidence="6">Expedition CK06-06</strain>
    </source>
</reference>
<feature type="non-terminal residue" evidence="6">
    <location>
        <position position="58"/>
    </location>
</feature>
<dbReference type="AlphaFoldDB" id="X1RP93"/>
<evidence type="ECO:0000313" key="6">
    <source>
        <dbReference type="EMBL" id="GAI68816.1"/>
    </source>
</evidence>
<dbReference type="InterPro" id="IPR016055">
    <property type="entry name" value="A-D-PHexomutase_a/b/a-I/II/III"/>
</dbReference>
<dbReference type="PANTHER" id="PTHR45745">
    <property type="entry name" value="PHOSPHOMANNOMUTASE 45A"/>
    <property type="match status" value="1"/>
</dbReference>
<dbReference type="Pfam" id="PF02878">
    <property type="entry name" value="PGM_PMM_I"/>
    <property type="match status" value="1"/>
</dbReference>
<accession>X1RP93</accession>
<dbReference type="PANTHER" id="PTHR45745:SF1">
    <property type="entry name" value="PHOSPHOGLUCOMUTASE 2B-RELATED"/>
    <property type="match status" value="1"/>
</dbReference>
<name>X1RP93_9ZZZZ</name>
<dbReference type="GO" id="GO:0006166">
    <property type="term" value="P:purine ribonucleoside salvage"/>
    <property type="evidence" value="ECO:0007669"/>
    <property type="project" value="TreeGrafter"/>
</dbReference>
<dbReference type="Gene3D" id="3.40.120.10">
    <property type="entry name" value="Alpha-D-Glucose-1,6-Bisphosphate, subunit A, domain 3"/>
    <property type="match status" value="1"/>
</dbReference>
<sequence>MRACAQGVASYLKQASLANRGIIVGYDTRFASEDFASAAAEVIAGNGIKVYLCPKATP</sequence>
<evidence type="ECO:0000256" key="2">
    <source>
        <dbReference type="ARBA" id="ARBA00022723"/>
    </source>
</evidence>
<dbReference type="GO" id="GO:0008973">
    <property type="term" value="F:phosphopentomutase activity"/>
    <property type="evidence" value="ECO:0007669"/>
    <property type="project" value="TreeGrafter"/>
</dbReference>
<dbReference type="SUPFAM" id="SSF53738">
    <property type="entry name" value="Phosphoglucomutase, first 3 domains"/>
    <property type="match status" value="1"/>
</dbReference>
<keyword evidence="2" id="KW-0479">Metal-binding</keyword>
<evidence type="ECO:0000256" key="1">
    <source>
        <dbReference type="ARBA" id="ARBA00010231"/>
    </source>
</evidence>
<proteinExistence type="inferred from homology"/>
<gene>
    <name evidence="6" type="ORF">S12H4_06308</name>
</gene>
<dbReference type="EMBL" id="BARW01002199">
    <property type="protein sequence ID" value="GAI68816.1"/>
    <property type="molecule type" value="Genomic_DNA"/>
</dbReference>
<comment type="similarity">
    <text evidence="1">Belongs to the phosphohexose mutase family.</text>
</comment>
<comment type="caution">
    <text evidence="6">The sequence shown here is derived from an EMBL/GenBank/DDBJ whole genome shotgun (WGS) entry which is preliminary data.</text>
</comment>
<organism evidence="6">
    <name type="scientific">marine sediment metagenome</name>
    <dbReference type="NCBI Taxonomy" id="412755"/>
    <lineage>
        <taxon>unclassified sequences</taxon>
        <taxon>metagenomes</taxon>
        <taxon>ecological metagenomes</taxon>
    </lineage>
</organism>
<feature type="domain" description="Alpha-D-phosphohexomutase alpha/beta/alpha" evidence="5">
    <location>
        <begin position="3"/>
        <end position="54"/>
    </location>
</feature>
<keyword evidence="4" id="KW-0413">Isomerase</keyword>
<dbReference type="GO" id="GO:0046872">
    <property type="term" value="F:metal ion binding"/>
    <property type="evidence" value="ECO:0007669"/>
    <property type="project" value="UniProtKB-KW"/>
</dbReference>
<evidence type="ECO:0000259" key="5">
    <source>
        <dbReference type="Pfam" id="PF02878"/>
    </source>
</evidence>